<dbReference type="GO" id="GO:0006384">
    <property type="term" value="P:transcription initiation at RNA polymerase III promoter"/>
    <property type="evidence" value="ECO:0007669"/>
    <property type="project" value="InterPro"/>
</dbReference>
<evidence type="ECO:0008006" key="10">
    <source>
        <dbReference type="Google" id="ProtNLM"/>
    </source>
</evidence>
<dbReference type="Pfam" id="PF09734">
    <property type="entry name" value="Tau95"/>
    <property type="match status" value="1"/>
</dbReference>
<feature type="compositionally biased region" description="Acidic residues" evidence="5">
    <location>
        <begin position="579"/>
        <end position="612"/>
    </location>
</feature>
<keyword evidence="9" id="KW-1185">Reference proteome</keyword>
<keyword evidence="4" id="KW-0539">Nucleus</keyword>
<dbReference type="Pfam" id="PF17682">
    <property type="entry name" value="Tau95_N"/>
    <property type="match status" value="1"/>
</dbReference>
<dbReference type="EMBL" id="MU001495">
    <property type="protein sequence ID" value="KAF2448612.1"/>
    <property type="molecule type" value="Genomic_DNA"/>
</dbReference>
<dbReference type="Gene3D" id="3.30.200.160">
    <property type="entry name" value="TFIIIC, subcomplex tauA, subunit Sfc1, barrel domain"/>
    <property type="match status" value="1"/>
</dbReference>
<evidence type="ECO:0000256" key="5">
    <source>
        <dbReference type="SAM" id="MobiDB-lite"/>
    </source>
</evidence>
<feature type="region of interest" description="Disordered" evidence="5">
    <location>
        <begin position="541"/>
        <end position="612"/>
    </location>
</feature>
<evidence type="ECO:0000259" key="7">
    <source>
        <dbReference type="Pfam" id="PF17682"/>
    </source>
</evidence>
<comment type="subcellular location">
    <subcellularLocation>
        <location evidence="1">Nucleus</location>
    </subcellularLocation>
</comment>
<evidence type="ECO:0000259" key="6">
    <source>
        <dbReference type="Pfam" id="PF09734"/>
    </source>
</evidence>
<proteinExistence type="predicted"/>
<dbReference type="Proteomes" id="UP000799764">
    <property type="component" value="Unassembled WGS sequence"/>
</dbReference>
<evidence type="ECO:0000313" key="9">
    <source>
        <dbReference type="Proteomes" id="UP000799764"/>
    </source>
</evidence>
<feature type="compositionally biased region" description="Acidic residues" evidence="5">
    <location>
        <begin position="550"/>
        <end position="566"/>
    </location>
</feature>
<evidence type="ECO:0000256" key="1">
    <source>
        <dbReference type="ARBA" id="ARBA00004123"/>
    </source>
</evidence>
<organism evidence="8 9">
    <name type="scientific">Karstenula rhodostoma CBS 690.94</name>
    <dbReference type="NCBI Taxonomy" id="1392251"/>
    <lineage>
        <taxon>Eukaryota</taxon>
        <taxon>Fungi</taxon>
        <taxon>Dikarya</taxon>
        <taxon>Ascomycota</taxon>
        <taxon>Pezizomycotina</taxon>
        <taxon>Dothideomycetes</taxon>
        <taxon>Pleosporomycetidae</taxon>
        <taxon>Pleosporales</taxon>
        <taxon>Massarineae</taxon>
        <taxon>Didymosphaeriaceae</taxon>
        <taxon>Karstenula</taxon>
    </lineage>
</organism>
<reference evidence="8" key="1">
    <citation type="journal article" date="2020" name="Stud. Mycol.">
        <title>101 Dothideomycetes genomes: a test case for predicting lifestyles and emergence of pathogens.</title>
        <authorList>
            <person name="Haridas S."/>
            <person name="Albert R."/>
            <person name="Binder M."/>
            <person name="Bloem J."/>
            <person name="Labutti K."/>
            <person name="Salamov A."/>
            <person name="Andreopoulos B."/>
            <person name="Baker S."/>
            <person name="Barry K."/>
            <person name="Bills G."/>
            <person name="Bluhm B."/>
            <person name="Cannon C."/>
            <person name="Castanera R."/>
            <person name="Culley D."/>
            <person name="Daum C."/>
            <person name="Ezra D."/>
            <person name="Gonzalez J."/>
            <person name="Henrissat B."/>
            <person name="Kuo A."/>
            <person name="Liang C."/>
            <person name="Lipzen A."/>
            <person name="Lutzoni F."/>
            <person name="Magnuson J."/>
            <person name="Mondo S."/>
            <person name="Nolan M."/>
            <person name="Ohm R."/>
            <person name="Pangilinan J."/>
            <person name="Park H.-J."/>
            <person name="Ramirez L."/>
            <person name="Alfaro M."/>
            <person name="Sun H."/>
            <person name="Tritt A."/>
            <person name="Yoshinaga Y."/>
            <person name="Zwiers L.-H."/>
            <person name="Turgeon B."/>
            <person name="Goodwin S."/>
            <person name="Spatafora J."/>
            <person name="Crous P."/>
            <person name="Grigoriev I."/>
        </authorList>
    </citation>
    <scope>NUCLEOTIDE SEQUENCE</scope>
    <source>
        <strain evidence="8">CBS 690.94</strain>
    </source>
</reference>
<evidence type="ECO:0000256" key="4">
    <source>
        <dbReference type="ARBA" id="ARBA00023242"/>
    </source>
</evidence>
<dbReference type="InterPro" id="IPR040454">
    <property type="entry name" value="TF_IIIC_Tfc1/Sfc1"/>
</dbReference>
<dbReference type="GO" id="GO:0001002">
    <property type="term" value="F:RNA polymerase III type 1 promoter sequence-specific DNA binding"/>
    <property type="evidence" value="ECO:0007669"/>
    <property type="project" value="TreeGrafter"/>
</dbReference>
<gene>
    <name evidence="8" type="ORF">P171DRAFT_353272</name>
</gene>
<feature type="domain" description="Transcription factor IIIC subunit Tfc1/Sfc1 triple barrel" evidence="7">
    <location>
        <begin position="29"/>
        <end position="183"/>
    </location>
</feature>
<dbReference type="PANTHER" id="PTHR13230:SF5">
    <property type="entry name" value="GENERAL TRANSCRIPTION FACTOR 3C POLYPEPTIDE 5"/>
    <property type="match status" value="1"/>
</dbReference>
<name>A0A9P4UGU6_9PLEO</name>
<keyword evidence="2" id="KW-0238">DNA-binding</keyword>
<evidence type="ECO:0000256" key="3">
    <source>
        <dbReference type="ARBA" id="ARBA00023163"/>
    </source>
</evidence>
<accession>A0A9P4UGU6</accession>
<dbReference type="PANTHER" id="PTHR13230">
    <property type="entry name" value="GENERAL TRANSCRIPTION FACTOR IIIC, POLYPEPTIDE 5"/>
    <property type="match status" value="1"/>
</dbReference>
<evidence type="ECO:0000256" key="2">
    <source>
        <dbReference type="ARBA" id="ARBA00023125"/>
    </source>
</evidence>
<protein>
    <recommendedName>
        <fullName evidence="10">Transcription factor tfiiic complex a box associated subunit sfc1</fullName>
    </recommendedName>
</protein>
<dbReference type="AlphaFoldDB" id="A0A9P4UGU6"/>
<dbReference type="OrthoDB" id="5598268at2759"/>
<dbReference type="GO" id="GO:0005634">
    <property type="term" value="C:nucleus"/>
    <property type="evidence" value="ECO:0007669"/>
    <property type="project" value="UniProtKB-SubCell"/>
</dbReference>
<dbReference type="GO" id="GO:0000127">
    <property type="term" value="C:transcription factor TFIIIC complex"/>
    <property type="evidence" value="ECO:0007669"/>
    <property type="project" value="InterPro"/>
</dbReference>
<sequence>MNTVDRGDAADNPERTAPWLQIPSRAISVVEHPCLIKNIDKGLVSLGGPVKLSKGLRSKLEPQPTADGQDALPKVISVSLRPDDPLAKRLLSTPVATNNLLLRVTVPKRTGRKRKRGSSGPFLADVDGEAATDKSRTVNNQTSHADAATLFRSLQDNASKYDVSVAGVIDETHRFRNLPDLQYAASTNSTMLKIRDNVLPLSLTKLNKFNLNTAAGPDLTKDVGPSAEFLQVPVAYNYRFQQNTFVKYKDDNGAVAEVNLHKSLAWSGYSIIKPNAESVPIGPKSNLPAESDLTPYVQELVRSIRGELEKRPIITRHLLYNTLGWDKRDRLRQAAVYCGYFFETGPWREALIAWGVDPRTDPKYRFYQTVSFLSYKKTGTARHFSRFDQHARDLAQWSPHELRKQHMFDGVHVSRTGNLFQFCDVTDPLIQRILHTKHIRTTPAPTAQGWFHVGTWAKATVVLKHKMNTILGGDKPDNSIYERILAWPELWDDQTFFAQYAKEFHDREAIRESGVEHIVMKNVRYAAKNPRYAFERLEAQRGQPLGAEPQSEEVEQDVEVEEDMTEVPERAEDILNEGANEDDDSEDEVEGMVDEDDEEEDEDDELEEGIDGVLEEIMDEDADGEWEMDDVPATFGFGGFYNT</sequence>
<feature type="region of interest" description="Disordered" evidence="5">
    <location>
        <begin position="109"/>
        <end position="141"/>
    </location>
</feature>
<dbReference type="InterPro" id="IPR041499">
    <property type="entry name" value="Tfc1/Sfc1_N"/>
</dbReference>
<keyword evidence="3" id="KW-0804">Transcription</keyword>
<evidence type="ECO:0000313" key="8">
    <source>
        <dbReference type="EMBL" id="KAF2448612.1"/>
    </source>
</evidence>
<dbReference type="InterPro" id="IPR019136">
    <property type="entry name" value="TF_IIIC_su-5_HTH"/>
</dbReference>
<dbReference type="GO" id="GO:0001003">
    <property type="term" value="F:RNA polymerase III type 2 promoter sequence-specific DNA binding"/>
    <property type="evidence" value="ECO:0007669"/>
    <property type="project" value="TreeGrafter"/>
</dbReference>
<feature type="domain" description="Transcription factor IIIC subunit 5 HTH" evidence="6">
    <location>
        <begin position="225"/>
        <end position="372"/>
    </location>
</feature>
<comment type="caution">
    <text evidence="8">The sequence shown here is derived from an EMBL/GenBank/DDBJ whole genome shotgun (WGS) entry which is preliminary data.</text>
</comment>
<dbReference type="InterPro" id="IPR042536">
    <property type="entry name" value="TFIIIC_tauA_Sfc1"/>
</dbReference>